<evidence type="ECO:0000313" key="2">
    <source>
        <dbReference type="Proteomes" id="UP000028012"/>
    </source>
</evidence>
<dbReference type="HOGENOM" id="CLU_1958694_0_0_6"/>
<dbReference type="EMBL" id="JPHD02000069">
    <property type="protein sequence ID" value="KGE52284.1"/>
    <property type="molecule type" value="Genomic_DNA"/>
</dbReference>
<comment type="caution">
    <text evidence="1">The sequence shown here is derived from an EMBL/GenBank/DDBJ whole genome shotgun (WGS) entry which is preliminary data.</text>
</comment>
<sequence length="128" mass="14079">MMHFVARRAEQKTAVASHLFLCQAGGRMLKAGLCLGGAQHLDIHRTFMRHSLLTGCDALDAGKQKALNAVVLHVQSCRLVRRCGAIEEDDNWSSADSRASPEMGPDRIIICPVREPLNNVPQMRDTMG</sequence>
<dbReference type="AlphaFoldDB" id="A0A098PYQ2"/>
<accession>A0A098PYQ2</accession>
<reference evidence="1 2" key="1">
    <citation type="submission" date="2014-09" db="EMBL/GenBank/DDBJ databases">
        <title>A draft genome sequence for Xanthomonas axonopodis pv. vasculorum NCPPB 900.</title>
        <authorList>
            <person name="Harrison J."/>
            <person name="Studholme D.J."/>
        </authorList>
    </citation>
    <scope>NUCLEOTIDE SEQUENCE [LARGE SCALE GENOMIC DNA]</scope>
    <source>
        <strain evidence="1 2">NCPPB 900</strain>
    </source>
</reference>
<gene>
    <name evidence="1" type="ORF">GW15_0210135</name>
</gene>
<name>A0A098PYQ2_9XANT</name>
<protein>
    <submittedName>
        <fullName evidence="1">Uncharacterized protein</fullName>
    </submittedName>
</protein>
<dbReference type="Proteomes" id="UP000028012">
    <property type="component" value="Unassembled WGS sequence"/>
</dbReference>
<proteinExistence type="predicted"/>
<evidence type="ECO:0000313" key="1">
    <source>
        <dbReference type="EMBL" id="KGE52284.1"/>
    </source>
</evidence>
<organism evidence="1 2">
    <name type="scientific">Xanthomonas axonopodis pv. vasculorum</name>
    <dbReference type="NCBI Taxonomy" id="325777"/>
    <lineage>
        <taxon>Bacteria</taxon>
        <taxon>Pseudomonadati</taxon>
        <taxon>Pseudomonadota</taxon>
        <taxon>Gammaproteobacteria</taxon>
        <taxon>Lysobacterales</taxon>
        <taxon>Lysobacteraceae</taxon>
        <taxon>Xanthomonas</taxon>
    </lineage>
</organism>